<geneLocation type="plasmid" evidence="1 2">
    <name>pLPU83c</name>
</geneLocation>
<name>W6RM80_9HYPH</name>
<dbReference type="HOGENOM" id="CLU_3121972_0_0_5"/>
<gene>
    <name evidence="1" type="ORF">LPU83_pLPU83c_0778</name>
</gene>
<sequence length="50" mass="5965">MRRRRHRWFCRLFGWVDPLEQADQVSGTDHEAGQAVIQYLVDWPGLSHSR</sequence>
<proteinExistence type="predicted"/>
<accession>W6RM80</accession>
<dbReference type="AlphaFoldDB" id="W6RM80"/>
<dbReference type="PATRIC" id="fig|348824.6.peg.5552"/>
<keyword evidence="2" id="KW-1185">Reference proteome</keyword>
<evidence type="ECO:0000313" key="1">
    <source>
        <dbReference type="EMBL" id="CDM61340.1"/>
    </source>
</evidence>
<dbReference type="Proteomes" id="UP000019443">
    <property type="component" value="Plasmid pLPU83c"/>
</dbReference>
<organism evidence="1 2">
    <name type="scientific">Rhizobium favelukesii</name>
    <dbReference type="NCBI Taxonomy" id="348824"/>
    <lineage>
        <taxon>Bacteria</taxon>
        <taxon>Pseudomonadati</taxon>
        <taxon>Pseudomonadota</taxon>
        <taxon>Alphaproteobacteria</taxon>
        <taxon>Hyphomicrobiales</taxon>
        <taxon>Rhizobiaceae</taxon>
        <taxon>Rhizobium/Agrobacterium group</taxon>
        <taxon>Rhizobium</taxon>
    </lineage>
</organism>
<keyword evidence="1" id="KW-0614">Plasmid</keyword>
<protein>
    <submittedName>
        <fullName evidence="1">Uncharacterized protein</fullName>
    </submittedName>
</protein>
<evidence type="ECO:0000313" key="2">
    <source>
        <dbReference type="Proteomes" id="UP000019443"/>
    </source>
</evidence>
<dbReference type="EMBL" id="HG916854">
    <property type="protein sequence ID" value="CDM61340.1"/>
    <property type="molecule type" value="Genomic_DNA"/>
</dbReference>
<dbReference type="KEGG" id="rhl:LPU83_pLPU83c_0778"/>
<reference evidence="1" key="1">
    <citation type="submission" date="2013-11" db="EMBL/GenBank/DDBJ databases">
        <title>Draft genome sequence of the broad-host-range Rhizobium sp. LPU83 strain, a member of the low-genetic diversity Oregon-like Rhizobium sp. group.</title>
        <authorList>
            <person name="Wibberg D."/>
            <person name="Puehler A."/>
            <person name="Schlueter A."/>
        </authorList>
    </citation>
    <scope>NUCLEOTIDE SEQUENCE [LARGE SCALE GENOMIC DNA]</scope>
    <source>
        <strain evidence="1">LPU83</strain>
        <plasmid evidence="1">pLPU83c</plasmid>
    </source>
</reference>